<dbReference type="AlphaFoldDB" id="A0AAI9ZK27"/>
<evidence type="ECO:0000313" key="3">
    <source>
        <dbReference type="Proteomes" id="UP001243989"/>
    </source>
</evidence>
<organism evidence="2 3">
    <name type="scientific">Colletotrichum phormii</name>
    <dbReference type="NCBI Taxonomy" id="359342"/>
    <lineage>
        <taxon>Eukaryota</taxon>
        <taxon>Fungi</taxon>
        <taxon>Dikarya</taxon>
        <taxon>Ascomycota</taxon>
        <taxon>Pezizomycotina</taxon>
        <taxon>Sordariomycetes</taxon>
        <taxon>Hypocreomycetidae</taxon>
        <taxon>Glomerellales</taxon>
        <taxon>Glomerellaceae</taxon>
        <taxon>Colletotrichum</taxon>
        <taxon>Colletotrichum acutatum species complex</taxon>
    </lineage>
</organism>
<evidence type="ECO:0000313" key="2">
    <source>
        <dbReference type="EMBL" id="KAK1633432.1"/>
    </source>
</evidence>
<sequence length="492" mass="52578">MATQTGTASRRPKLSLSIKTSPAPHTRINKSLSVIDPKDPTTFNTLSNVYVTAIERSTPTAAEPLTAINTSQSQPSQLHNGSKTPQLRIQTPYAVSYPETPLTAHPLSPGVAMEITFPSTMTATPPLSAGPVEPNQGPQMFGFSPIDTRTPLTATGLITNLPEPRSQRKRNNNLTLAGSKLPYTHPRSLHSILRNSPLPPPSAKTPISPRRQSLRLQEKAARRVAYNSPIEQTITTETYTKSHIDLLVEDVVSPASPAAVAAAAETALASAPAQEEQNTVLDLAMAFTSDETRDGGMTPGPFEEMRRRMAGLAANSPPVSPSGGIRKRTKRKEKKRRWVWTIGNQEEDEENLGGAVAALRAAEAAAAAAAAQTPRTAQTPVLSVPRRKPVAAVAAPPPIVEVQTCGDLPTPSVETFEEAASGEDVEMSDTSSVSYSFSDRGLTPGDMEIDLTTPTVPKRLVSQCDRLGSADLINPETGSRRDTPIPPDMVVH</sequence>
<feature type="region of interest" description="Disordered" evidence="1">
    <location>
        <begin position="1"/>
        <end position="24"/>
    </location>
</feature>
<reference evidence="2" key="1">
    <citation type="submission" date="2021-06" db="EMBL/GenBank/DDBJ databases">
        <title>Comparative genomics, transcriptomics and evolutionary studies reveal genomic signatures of adaptation to plant cell wall in hemibiotrophic fungi.</title>
        <authorList>
            <consortium name="DOE Joint Genome Institute"/>
            <person name="Baroncelli R."/>
            <person name="Diaz J.F."/>
            <person name="Benocci T."/>
            <person name="Peng M."/>
            <person name="Battaglia E."/>
            <person name="Haridas S."/>
            <person name="Andreopoulos W."/>
            <person name="Labutti K."/>
            <person name="Pangilinan J."/>
            <person name="Floch G.L."/>
            <person name="Makela M.R."/>
            <person name="Henrissat B."/>
            <person name="Grigoriev I.V."/>
            <person name="Crouch J.A."/>
            <person name="De Vries R.P."/>
            <person name="Sukno S.A."/>
            <person name="Thon M.R."/>
        </authorList>
    </citation>
    <scope>NUCLEOTIDE SEQUENCE</scope>
    <source>
        <strain evidence="2">CBS 102054</strain>
    </source>
</reference>
<comment type="caution">
    <text evidence="2">The sequence shown here is derived from an EMBL/GenBank/DDBJ whole genome shotgun (WGS) entry which is preliminary data.</text>
</comment>
<feature type="region of interest" description="Disordered" evidence="1">
    <location>
        <begin position="467"/>
        <end position="492"/>
    </location>
</feature>
<proteinExistence type="predicted"/>
<keyword evidence="3" id="KW-1185">Reference proteome</keyword>
<dbReference type="EMBL" id="JAHMHQ010000018">
    <property type="protein sequence ID" value="KAK1633432.1"/>
    <property type="molecule type" value="Genomic_DNA"/>
</dbReference>
<accession>A0AAI9ZK27</accession>
<feature type="region of interest" description="Disordered" evidence="1">
    <location>
        <begin position="192"/>
        <end position="213"/>
    </location>
</feature>
<gene>
    <name evidence="2" type="ORF">BDP81DRAFT_434880</name>
</gene>
<dbReference type="RefSeq" id="XP_060442039.1">
    <property type="nucleotide sequence ID" value="XM_060591003.1"/>
</dbReference>
<evidence type="ECO:0008006" key="4">
    <source>
        <dbReference type="Google" id="ProtNLM"/>
    </source>
</evidence>
<evidence type="ECO:0000256" key="1">
    <source>
        <dbReference type="SAM" id="MobiDB-lite"/>
    </source>
</evidence>
<feature type="region of interest" description="Disordered" evidence="1">
    <location>
        <begin position="162"/>
        <end position="181"/>
    </location>
</feature>
<feature type="compositionally biased region" description="Low complexity" evidence="1">
    <location>
        <begin position="428"/>
        <end position="438"/>
    </location>
</feature>
<protein>
    <recommendedName>
        <fullName evidence="4">Glucan 4-alpha-glucosidase</fullName>
    </recommendedName>
</protein>
<feature type="region of interest" description="Disordered" evidence="1">
    <location>
        <begin position="421"/>
        <end position="451"/>
    </location>
</feature>
<dbReference type="GeneID" id="85475865"/>
<dbReference type="Proteomes" id="UP001243989">
    <property type="component" value="Unassembled WGS sequence"/>
</dbReference>
<name>A0AAI9ZK27_9PEZI</name>